<evidence type="ECO:0000259" key="11">
    <source>
        <dbReference type="Pfam" id="PF07715"/>
    </source>
</evidence>
<dbReference type="PANTHER" id="PTHR32552">
    <property type="entry name" value="FERRICHROME IRON RECEPTOR-RELATED"/>
    <property type="match status" value="1"/>
</dbReference>
<keyword evidence="4" id="KW-0812">Transmembrane</keyword>
<keyword evidence="2" id="KW-0813">Transport</keyword>
<dbReference type="GO" id="GO:0006826">
    <property type="term" value="P:iron ion transport"/>
    <property type="evidence" value="ECO:0007669"/>
    <property type="project" value="UniProtKB-KW"/>
</dbReference>
<feature type="domain" description="TonB-dependent receptor-like beta-barrel" evidence="10">
    <location>
        <begin position="381"/>
        <end position="817"/>
    </location>
</feature>
<evidence type="ECO:0000256" key="7">
    <source>
        <dbReference type="ARBA" id="ARBA00023077"/>
    </source>
</evidence>
<dbReference type="InterPro" id="IPR036942">
    <property type="entry name" value="Beta-barrel_TonB_sf"/>
</dbReference>
<dbReference type="GO" id="GO:0009279">
    <property type="term" value="C:cell outer membrane"/>
    <property type="evidence" value="ECO:0007669"/>
    <property type="project" value="UniProtKB-SubCell"/>
</dbReference>
<sequence>MILAGTECRAQAEYKGTTKGNMDKRGATRRSDLLKPALGVVMHYFSQQTTYSLKQKLMASATGLALIGASGLPSAALAQQQGGGVTDQIIVTAQKRDQSIQDVGIAITAYSGVQLKKLGVETSIDIINLTPGVSMAGDIGGQRALFNIRGVVQNDFADLAEAPVAVYVDDGYLASTQAQTFGLYDIDRVEVLKGPQGTLFGRNATGGLVHTLTKRPTRDFEAYADISGGSFNFVRGEAAVSGPISDVVSARVSVLYNNFGEILENVYPGVDAQGRTGTPGGGQNGYNDDTFAIRGQLQFDFSDNASLLLTGNFSDTTKSEGPYQGIGSIAVIDSQGRHINTLRAQDTNSNCEAISAETGDCINLFADGDTDGIRPVVGGDLFGNLDPDGNDRQVNKDFAFDDENKIKSEGLAAKFTLDAGWGTLTSISDYKHFERSISLDSDQSATPLALFQSDGNIDQFSQEIRLNGETERTTWVAGVYYLNVKTDMTQGLAYPENSPFLVGFPQIILGLPGVVFDPFEDNTTAKLQTNSYSVFGQADFQLSDTLTLVTGLRGVIEEKDYTQVIGEFANTDDRVIETATSTGFVPRAPFASSTSDFLWSGKLQLEYSPDADHLYYIGVNRGVKAGSFNAKLFDGVTLSDAEIPYKEEVLYSYEAGFKATFADGKTRLNGSIYYYDYNDYQAFTWSSNSGFVTNNDATYKGAELELLTSPAQGWDIIANVAYIDAVVKDLEFAPGLTKDVTPSFTPEFTASGTVRYAWPGFGGELAAQSTVSYQSSVFNNMRNFTGQKFDGWAEVNARFSWESDDGSWGTAVAVSNLFDSRHGVIGFDVSSFGGYTQESYARPRWISVNIRKNF</sequence>
<dbReference type="PROSITE" id="PS52016">
    <property type="entry name" value="TONB_DEPENDENT_REC_3"/>
    <property type="match status" value="1"/>
</dbReference>
<evidence type="ECO:0000256" key="6">
    <source>
        <dbReference type="ARBA" id="ARBA00023065"/>
    </source>
</evidence>
<evidence type="ECO:0000256" key="2">
    <source>
        <dbReference type="ARBA" id="ARBA00022448"/>
    </source>
</evidence>
<evidence type="ECO:0000256" key="9">
    <source>
        <dbReference type="ARBA" id="ARBA00023237"/>
    </source>
</evidence>
<dbReference type="SUPFAM" id="SSF56935">
    <property type="entry name" value="Porins"/>
    <property type="match status" value="1"/>
</dbReference>
<organism evidence="12">
    <name type="scientific">hydrothermal vent metagenome</name>
    <dbReference type="NCBI Taxonomy" id="652676"/>
    <lineage>
        <taxon>unclassified sequences</taxon>
        <taxon>metagenomes</taxon>
        <taxon>ecological metagenomes</taxon>
    </lineage>
</organism>
<evidence type="ECO:0000313" key="12">
    <source>
        <dbReference type="EMBL" id="VAV90575.1"/>
    </source>
</evidence>
<evidence type="ECO:0000256" key="8">
    <source>
        <dbReference type="ARBA" id="ARBA00023136"/>
    </source>
</evidence>
<accession>A0A3B0S5E0</accession>
<evidence type="ECO:0000256" key="1">
    <source>
        <dbReference type="ARBA" id="ARBA00004571"/>
    </source>
</evidence>
<dbReference type="Pfam" id="PF00593">
    <property type="entry name" value="TonB_dep_Rec_b-barrel"/>
    <property type="match status" value="1"/>
</dbReference>
<gene>
    <name evidence="12" type="ORF">MNBD_ALPHA06-2174</name>
</gene>
<comment type="subcellular location">
    <subcellularLocation>
        <location evidence="1">Cell outer membrane</location>
        <topology evidence="1">Multi-pass membrane protein</topology>
    </subcellularLocation>
</comment>
<dbReference type="AlphaFoldDB" id="A0A3B0S5E0"/>
<name>A0A3B0S5E0_9ZZZZ</name>
<keyword evidence="3" id="KW-0410">Iron transport</keyword>
<keyword evidence="7" id="KW-0798">TonB box</keyword>
<dbReference type="EMBL" id="UOEE01000114">
    <property type="protein sequence ID" value="VAV90575.1"/>
    <property type="molecule type" value="Genomic_DNA"/>
</dbReference>
<dbReference type="InterPro" id="IPR012910">
    <property type="entry name" value="Plug_dom"/>
</dbReference>
<dbReference type="InterPro" id="IPR039426">
    <property type="entry name" value="TonB-dep_rcpt-like"/>
</dbReference>
<reference evidence="12" key="1">
    <citation type="submission" date="2018-06" db="EMBL/GenBank/DDBJ databases">
        <authorList>
            <person name="Zhirakovskaya E."/>
        </authorList>
    </citation>
    <scope>NUCLEOTIDE SEQUENCE</scope>
</reference>
<evidence type="ECO:0000259" key="10">
    <source>
        <dbReference type="Pfam" id="PF00593"/>
    </source>
</evidence>
<dbReference type="Pfam" id="PF07715">
    <property type="entry name" value="Plug"/>
    <property type="match status" value="1"/>
</dbReference>
<protein>
    <submittedName>
        <fullName evidence="12">TonB-dependent receptor</fullName>
    </submittedName>
</protein>
<dbReference type="PANTHER" id="PTHR32552:SF81">
    <property type="entry name" value="TONB-DEPENDENT OUTER MEMBRANE RECEPTOR"/>
    <property type="match status" value="1"/>
</dbReference>
<evidence type="ECO:0000256" key="5">
    <source>
        <dbReference type="ARBA" id="ARBA00023004"/>
    </source>
</evidence>
<evidence type="ECO:0000256" key="3">
    <source>
        <dbReference type="ARBA" id="ARBA00022496"/>
    </source>
</evidence>
<keyword evidence="5" id="KW-0408">Iron</keyword>
<dbReference type="Gene3D" id="2.40.170.20">
    <property type="entry name" value="TonB-dependent receptor, beta-barrel domain"/>
    <property type="match status" value="2"/>
</dbReference>
<keyword evidence="9" id="KW-0998">Cell outer membrane</keyword>
<dbReference type="InterPro" id="IPR000531">
    <property type="entry name" value="Beta-barrel_TonB"/>
</dbReference>
<feature type="domain" description="TonB-dependent receptor plug" evidence="11">
    <location>
        <begin position="100"/>
        <end position="207"/>
    </location>
</feature>
<keyword evidence="12" id="KW-0675">Receptor</keyword>
<keyword evidence="8" id="KW-0472">Membrane</keyword>
<proteinExistence type="predicted"/>
<keyword evidence="6" id="KW-0406">Ion transport</keyword>
<evidence type="ECO:0000256" key="4">
    <source>
        <dbReference type="ARBA" id="ARBA00022692"/>
    </source>
</evidence>